<protein>
    <recommendedName>
        <fullName evidence="4">Cell envelope biogenesis protein OmpA</fullName>
    </recommendedName>
</protein>
<feature type="compositionally biased region" description="Low complexity" evidence="1">
    <location>
        <begin position="368"/>
        <end position="405"/>
    </location>
</feature>
<dbReference type="EMBL" id="VJMG01000016">
    <property type="protein sequence ID" value="TRL40128.1"/>
    <property type="molecule type" value="Genomic_DNA"/>
</dbReference>
<dbReference type="Proteomes" id="UP000316801">
    <property type="component" value="Unassembled WGS sequence"/>
</dbReference>
<feature type="region of interest" description="Disordered" evidence="1">
    <location>
        <begin position="359"/>
        <end position="405"/>
    </location>
</feature>
<dbReference type="AlphaFoldDB" id="A0A549TDI7"/>
<comment type="caution">
    <text evidence="2">The sequence shown here is derived from an EMBL/GenBank/DDBJ whole genome shotgun (WGS) entry which is preliminary data.</text>
</comment>
<reference evidence="2 3" key="1">
    <citation type="submission" date="2019-07" db="EMBL/GenBank/DDBJ databases">
        <title>Ln-dependent methylotrophs.</title>
        <authorList>
            <person name="Tani A."/>
        </authorList>
    </citation>
    <scope>NUCLEOTIDE SEQUENCE [LARGE SCALE GENOMIC DNA]</scope>
    <source>
        <strain evidence="2 3">SM12</strain>
    </source>
</reference>
<evidence type="ECO:0000313" key="2">
    <source>
        <dbReference type="EMBL" id="TRL40128.1"/>
    </source>
</evidence>
<feature type="region of interest" description="Disordered" evidence="1">
    <location>
        <begin position="452"/>
        <end position="492"/>
    </location>
</feature>
<feature type="compositionally biased region" description="Low complexity" evidence="1">
    <location>
        <begin position="470"/>
        <end position="481"/>
    </location>
</feature>
<sequence length="492" mass="51864">MFPTAFTHSITQFARTLSLPERVQHSPLRNLTLEGFRQRNTTLDSLFYDVKSISAEEAFYISSCLAAEGAILIVHPSGGQPLTLCDTIDDFVFGGGAGVDTLAVAGVGSSALGSAALARNIADALGKPVAVVVSGYGLADVVTEALGGHFLFGYLNGFRHTFERLDEFFGRPQFGVAPKLSAEKLLEASLDMQTVKALLTDPRLSFNLVVGHSKGNLVISEALYAIAHSDLSTAEALARTMRIITLSARIAMPRPFRNIVDVMGEWDWFGEINSRHSIESDEIVPQAGHHTNTELPNHLPVTEVIRKIVGLSPAEPRPQIDATILPLPFRIAAAAPALETSLAEPEAVAETMPALPVREETPAEEPAVEAQAVAAPEEPAPEIATPTLPAENTESAAAEATPETDAMTTRPLAAELEAGSQTLEAVSAPEEAPIADAEPIAADPVELEAVAAVEPVAEPEPDSPPPAPAPARAAGRPTGRAAPRKTGRGRKG</sequence>
<keyword evidence="3" id="KW-1185">Reference proteome</keyword>
<accession>A0A549TDI7</accession>
<evidence type="ECO:0000256" key="1">
    <source>
        <dbReference type="SAM" id="MobiDB-lite"/>
    </source>
</evidence>
<feature type="compositionally biased region" description="Basic residues" evidence="1">
    <location>
        <begin position="482"/>
        <end position="492"/>
    </location>
</feature>
<evidence type="ECO:0008006" key="4">
    <source>
        <dbReference type="Google" id="ProtNLM"/>
    </source>
</evidence>
<organism evidence="2 3">
    <name type="scientific">Rhizobium straminoryzae</name>
    <dbReference type="NCBI Taxonomy" id="1387186"/>
    <lineage>
        <taxon>Bacteria</taxon>
        <taxon>Pseudomonadati</taxon>
        <taxon>Pseudomonadota</taxon>
        <taxon>Alphaproteobacteria</taxon>
        <taxon>Hyphomicrobiales</taxon>
        <taxon>Rhizobiaceae</taxon>
        <taxon>Rhizobium/Agrobacterium group</taxon>
        <taxon>Rhizobium</taxon>
    </lineage>
</organism>
<gene>
    <name evidence="2" type="ORF">FNA46_07615</name>
</gene>
<name>A0A549TDI7_9HYPH</name>
<evidence type="ECO:0000313" key="3">
    <source>
        <dbReference type="Proteomes" id="UP000316801"/>
    </source>
</evidence>
<proteinExistence type="predicted"/>
<dbReference type="RefSeq" id="WP_143124545.1">
    <property type="nucleotide sequence ID" value="NZ_VJMG01000016.1"/>
</dbReference>